<name>A0ABP1S118_9HEXA</name>
<dbReference type="Proteomes" id="UP001642540">
    <property type="component" value="Unassembled WGS sequence"/>
</dbReference>
<proteinExistence type="predicted"/>
<dbReference type="PANTHER" id="PTHR31649:SF1">
    <property type="entry name" value="FARNESOIC ACID O-METHYL TRANSFERASE DOMAIN-CONTAINING PROTEIN"/>
    <property type="match status" value="1"/>
</dbReference>
<dbReference type="EMBL" id="CAXLJM020000135">
    <property type="protein sequence ID" value="CAL8140344.1"/>
    <property type="molecule type" value="Genomic_DNA"/>
</dbReference>
<evidence type="ECO:0000313" key="2">
    <source>
        <dbReference type="EMBL" id="CAL8140344.1"/>
    </source>
</evidence>
<comment type="caution">
    <text evidence="2">The sequence shown here is derived from an EMBL/GenBank/DDBJ whole genome shotgun (WGS) entry which is preliminary data.</text>
</comment>
<organism evidence="2 3">
    <name type="scientific">Orchesella dallaii</name>
    <dbReference type="NCBI Taxonomy" id="48710"/>
    <lineage>
        <taxon>Eukaryota</taxon>
        <taxon>Metazoa</taxon>
        <taxon>Ecdysozoa</taxon>
        <taxon>Arthropoda</taxon>
        <taxon>Hexapoda</taxon>
        <taxon>Collembola</taxon>
        <taxon>Entomobryomorpha</taxon>
        <taxon>Entomobryoidea</taxon>
        <taxon>Orchesellidae</taxon>
        <taxon>Orchesellinae</taxon>
        <taxon>Orchesella</taxon>
    </lineage>
</organism>
<feature type="chain" id="PRO_5046020469" evidence="1">
    <location>
        <begin position="19"/>
        <end position="200"/>
    </location>
</feature>
<dbReference type="Pfam" id="PF11901">
    <property type="entry name" value="DM9"/>
    <property type="match status" value="1"/>
</dbReference>
<gene>
    <name evidence="2" type="ORF">ODALV1_LOCUS28250</name>
</gene>
<dbReference type="PANTHER" id="PTHR31649">
    <property type="entry name" value="AGAP009604-PA"/>
    <property type="match status" value="1"/>
</dbReference>
<keyword evidence="1" id="KW-0732">Signal</keyword>
<feature type="signal peptide" evidence="1">
    <location>
        <begin position="1"/>
        <end position="18"/>
    </location>
</feature>
<reference evidence="2 3" key="1">
    <citation type="submission" date="2024-08" db="EMBL/GenBank/DDBJ databases">
        <authorList>
            <person name="Cucini C."/>
            <person name="Frati F."/>
        </authorList>
    </citation>
    <scope>NUCLEOTIDE SEQUENCE [LARGE SCALE GENOMIC DNA]</scope>
</reference>
<dbReference type="InterPro" id="IPR006616">
    <property type="entry name" value="DM9_repeat"/>
</dbReference>
<sequence length="200" mass="21978">MATNMLFIFLIPLLTTSGLQIKEKKKDIHPQFVPAQEKLKWISKNSVIPSQLIPAGRENIAGLNTILYVAKAMHQDQWVPGEAGFDEKNGIFYFHLVHNGTEFSMEHFVLLLQPAGTTSWQKMNGSITHAHPVFGGADPDTGEANFICRSAVDTGNNGTMLLVGRAVPSSGKCHLFHGKEYILSSFELLVVNAYGLARNA</sequence>
<accession>A0ABP1S118</accession>
<evidence type="ECO:0000313" key="3">
    <source>
        <dbReference type="Proteomes" id="UP001642540"/>
    </source>
</evidence>
<evidence type="ECO:0000256" key="1">
    <source>
        <dbReference type="SAM" id="SignalP"/>
    </source>
</evidence>
<protein>
    <submittedName>
        <fullName evidence="2">Uncharacterized protein</fullName>
    </submittedName>
</protein>
<keyword evidence="3" id="KW-1185">Reference proteome</keyword>